<organism evidence="1 2">
    <name type="scientific">Actinomyces bovis</name>
    <dbReference type="NCBI Taxonomy" id="1658"/>
    <lineage>
        <taxon>Bacteria</taxon>
        <taxon>Bacillati</taxon>
        <taxon>Actinomycetota</taxon>
        <taxon>Actinomycetes</taxon>
        <taxon>Actinomycetales</taxon>
        <taxon>Actinomycetaceae</taxon>
        <taxon>Actinomyces</taxon>
    </lineage>
</organism>
<protein>
    <submittedName>
        <fullName evidence="1">Uncharacterized protein</fullName>
    </submittedName>
</protein>
<evidence type="ECO:0000313" key="1">
    <source>
        <dbReference type="EMBL" id="SPT53617.1"/>
    </source>
</evidence>
<comment type="caution">
    <text evidence="1">The sequence shown here is derived from an EMBL/GenBank/DDBJ whole genome shotgun (WGS) entry which is preliminary data.</text>
</comment>
<dbReference type="Proteomes" id="UP000250006">
    <property type="component" value="Unassembled WGS sequence"/>
</dbReference>
<proteinExistence type="predicted"/>
<sequence length="102" mass="11658">MRIPPHKRFVGVRASGAISIQSVQSSRLNPLSHLRPIATTLPPTHRMHIHPLRANTHLPHNPRSPINRHTINRNRYHFLPTNKPTRRNRRNHLAITMCVGGG</sequence>
<accession>A0ABY1VPG9</accession>
<evidence type="ECO:0000313" key="2">
    <source>
        <dbReference type="Proteomes" id="UP000250006"/>
    </source>
</evidence>
<name>A0ABY1VPG9_9ACTO</name>
<reference evidence="1 2" key="1">
    <citation type="submission" date="2018-06" db="EMBL/GenBank/DDBJ databases">
        <authorList>
            <consortium name="Pathogen Informatics"/>
            <person name="Doyle S."/>
        </authorList>
    </citation>
    <scope>NUCLEOTIDE SEQUENCE [LARGE SCALE GENOMIC DNA]</scope>
    <source>
        <strain evidence="1 2">NCTC11535</strain>
    </source>
</reference>
<keyword evidence="2" id="KW-1185">Reference proteome</keyword>
<gene>
    <name evidence="1" type="ORF">NCTC11535_01288</name>
</gene>
<dbReference type="EMBL" id="UAPQ01000007">
    <property type="protein sequence ID" value="SPT53617.1"/>
    <property type="molecule type" value="Genomic_DNA"/>
</dbReference>